<dbReference type="InterPro" id="IPR027179">
    <property type="entry name" value="CMC4"/>
</dbReference>
<gene>
    <name evidence="11" type="primary">Cmc4</name>
    <name evidence="10" type="synonym">RGD1561352_predicted</name>
    <name evidence="10" type="ORF">rCG_41250</name>
</gene>
<protein>
    <recommendedName>
        <fullName evidence="5">Cx9C motif-containing protein 4</fullName>
    </recommendedName>
    <alternativeName>
        <fullName evidence="8">Mature T-cell proliferation 1 neighbor protein</fullName>
    </alternativeName>
    <alternativeName>
        <fullName evidence="6">Mature T-cell proliferation-1 type A</fullName>
    </alternativeName>
    <alternativeName>
        <fullName evidence="7">Protein p8 MTCP-1</fullName>
    </alternativeName>
</protein>
<dbReference type="GO" id="GO:0005739">
    <property type="term" value="C:mitochondrion"/>
    <property type="evidence" value="ECO:0007669"/>
    <property type="project" value="UniProtKB-SubCell"/>
</dbReference>
<dbReference type="AGR" id="RGD:7647017"/>
<reference evidence="10" key="1">
    <citation type="journal article" date="2005" name="Genome Res.">
        <title>Gene and alternative splicing annotation with AIR.</title>
        <authorList>
            <person name="Florea L."/>
            <person name="Di Francesco V."/>
            <person name="Miller J."/>
            <person name="Turner R."/>
            <person name="Yao A."/>
            <person name="Harris M."/>
            <person name="Walenz B."/>
            <person name="Mobarry C."/>
            <person name="Merkulov G.V."/>
            <person name="Charlab R."/>
            <person name="Dew I."/>
            <person name="Deng Z."/>
            <person name="Istrail S."/>
            <person name="Li P."/>
            <person name="Sutton G."/>
        </authorList>
    </citation>
    <scope>NUCLEOTIDE SEQUENCE</scope>
    <source>
        <strain evidence="10">BN</strain>
    </source>
</reference>
<evidence type="ECO:0000256" key="6">
    <source>
        <dbReference type="ARBA" id="ARBA00076857"/>
    </source>
</evidence>
<feature type="disulfide bond" evidence="9">
    <location>
        <begin position="17"/>
        <end position="28"/>
    </location>
</feature>
<dbReference type="PROSITE" id="PS51808">
    <property type="entry name" value="CHCH"/>
    <property type="match status" value="1"/>
</dbReference>
<dbReference type="RefSeq" id="NP_001387777.1">
    <property type="nucleotide sequence ID" value="NM_001400848.1"/>
</dbReference>
<dbReference type="PANTHER" id="PTHR15590">
    <property type="entry name" value="CX9C MOTIF-CONTAINING PROTEIN 4"/>
    <property type="match status" value="1"/>
</dbReference>
<proteinExistence type="inferred from homology"/>
<dbReference type="RGD" id="7647017">
    <property type="gene designation" value="Cmc4"/>
</dbReference>
<dbReference type="SUPFAM" id="SSF47072">
    <property type="entry name" value="Cysteine alpha-hairpin motif"/>
    <property type="match status" value="1"/>
</dbReference>
<dbReference type="EMBL" id="CH474073">
    <property type="protein sequence ID" value="EDL86648.1"/>
    <property type="molecule type" value="Genomic_DNA"/>
</dbReference>
<comment type="subcellular location">
    <subcellularLocation>
        <location evidence="1">Mitochondrion</location>
    </subcellularLocation>
</comment>
<sequence length="68" mass="7615">MPRKDPCQKYACELQKCLQANNYSESRCQAALQELPRCCARFPKGVSPVCAGWEKEEEEKSVMGSGSE</sequence>
<accession>A6KNC3</accession>
<dbReference type="CTD" id="100272147"/>
<feature type="disulfide bond" evidence="9">
    <location>
        <begin position="39"/>
        <end position="50"/>
    </location>
</feature>
<evidence type="ECO:0000313" key="10">
    <source>
        <dbReference type="EMBL" id="EDL86648.1"/>
    </source>
</evidence>
<feature type="disulfide bond" evidence="9">
    <location>
        <begin position="7"/>
        <end position="38"/>
    </location>
</feature>
<dbReference type="Gene3D" id="1.10.287.1130">
    <property type="entry name" value="CytochromE C oxidase copper chaperone"/>
    <property type="match status" value="1"/>
</dbReference>
<comment type="similarity">
    <text evidence="2">Belongs to the CMC4 family.</text>
</comment>
<dbReference type="FunFam" id="1.10.287.1130:FF:000002">
    <property type="entry name" value="cx9C motif-containing protein 4 isoform X2"/>
    <property type="match status" value="1"/>
</dbReference>
<evidence type="ECO:0000256" key="8">
    <source>
        <dbReference type="ARBA" id="ARBA00080130"/>
    </source>
</evidence>
<dbReference type="Pfam" id="PF08991">
    <property type="entry name" value="CMC4"/>
    <property type="match status" value="1"/>
</dbReference>
<name>A6KNC3_RAT</name>
<keyword evidence="4 9" id="KW-1015">Disulfide bond</keyword>
<reference evidence="10" key="2">
    <citation type="submission" date="2005-07" db="EMBL/GenBank/DDBJ databases">
        <authorList>
            <person name="Mural R.J."/>
            <person name="Li P.W."/>
            <person name="Adams M.D."/>
            <person name="Amanatides P.G."/>
            <person name="Baden-Tillson H."/>
            <person name="Barnstead M."/>
            <person name="Chin S.H."/>
            <person name="Dew I."/>
            <person name="Evans C.A."/>
            <person name="Ferriera S."/>
            <person name="Flanigan M."/>
            <person name="Fosler C."/>
            <person name="Glodek A."/>
            <person name="Gu Z."/>
            <person name="Holt R.A."/>
            <person name="Jennings D."/>
            <person name="Kraft C.L."/>
            <person name="Lu F."/>
            <person name="Nguyen T."/>
            <person name="Nusskern D.R."/>
            <person name="Pfannkoch C.M."/>
            <person name="Sitter C."/>
            <person name="Sutton G.G."/>
            <person name="Venter J.C."/>
            <person name="Wang Z."/>
            <person name="Woodage T."/>
            <person name="Zheng X.H."/>
            <person name="Zhong F."/>
        </authorList>
    </citation>
    <scope>NUCLEOTIDE SEQUENCE</scope>
    <source>
        <strain evidence="10">BN</strain>
    </source>
</reference>
<dbReference type="KEGG" id="rno:102546764"/>
<evidence type="ECO:0000256" key="4">
    <source>
        <dbReference type="ARBA" id="ARBA00023157"/>
    </source>
</evidence>
<organism evidence="10">
    <name type="scientific">Rattus norvegicus</name>
    <name type="common">Rat</name>
    <dbReference type="NCBI Taxonomy" id="10116"/>
    <lineage>
        <taxon>Eukaryota</taxon>
        <taxon>Metazoa</taxon>
        <taxon>Chordata</taxon>
        <taxon>Craniata</taxon>
        <taxon>Vertebrata</taxon>
        <taxon>Euteleostomi</taxon>
        <taxon>Mammalia</taxon>
        <taxon>Eutheria</taxon>
        <taxon>Euarchontoglires</taxon>
        <taxon>Glires</taxon>
        <taxon>Rodentia</taxon>
        <taxon>Myomorpha</taxon>
        <taxon>Muroidea</taxon>
        <taxon>Muridae</taxon>
        <taxon>Murinae</taxon>
        <taxon>Rattus</taxon>
    </lineage>
</organism>
<dbReference type="GeneID" id="102546764"/>
<evidence type="ECO:0000256" key="1">
    <source>
        <dbReference type="ARBA" id="ARBA00004173"/>
    </source>
</evidence>
<dbReference type="RefSeq" id="XP_006254454.1">
    <property type="nucleotide sequence ID" value="XM_006254392.4"/>
</dbReference>
<evidence type="ECO:0000313" key="11">
    <source>
        <dbReference type="RGD" id="7647017"/>
    </source>
</evidence>
<evidence type="ECO:0000256" key="3">
    <source>
        <dbReference type="ARBA" id="ARBA00023128"/>
    </source>
</evidence>
<evidence type="ECO:0000256" key="9">
    <source>
        <dbReference type="PIRSR" id="PIRSR627179-50"/>
    </source>
</evidence>
<dbReference type="PANTHER" id="PTHR15590:SF0">
    <property type="entry name" value="CX9C MOTIF-CONTAINING PROTEIN 4"/>
    <property type="match status" value="1"/>
</dbReference>
<keyword evidence="3" id="KW-0496">Mitochondrion</keyword>
<evidence type="ECO:0000256" key="5">
    <source>
        <dbReference type="ARBA" id="ARBA00071585"/>
    </source>
</evidence>
<dbReference type="AlphaFoldDB" id="A6KNC3"/>
<dbReference type="Proteomes" id="UP000234681">
    <property type="component" value="Chromosome 18"/>
</dbReference>
<evidence type="ECO:0000256" key="7">
    <source>
        <dbReference type="ARBA" id="ARBA00079614"/>
    </source>
</evidence>
<dbReference type="InterPro" id="IPR009069">
    <property type="entry name" value="Cys_alpha_HP_mot_SF"/>
</dbReference>
<evidence type="ECO:0000256" key="2">
    <source>
        <dbReference type="ARBA" id="ARBA00009858"/>
    </source>
</evidence>